<dbReference type="SUPFAM" id="SSF53335">
    <property type="entry name" value="S-adenosyl-L-methionine-dependent methyltransferases"/>
    <property type="match status" value="1"/>
</dbReference>
<dbReference type="GO" id="GO:0035243">
    <property type="term" value="F:protein-arginine omega-N symmetric methyltransferase activity"/>
    <property type="evidence" value="ECO:0007669"/>
    <property type="project" value="UniProtKB-EC"/>
</dbReference>
<keyword evidence="5 7" id="KW-0496">Mitochondrion</keyword>
<comment type="function">
    <text evidence="7">Arginine methyltransferase involved in the assembly or stability of mitochondrial NADH:ubiquinone oxidoreductase complex (complex I).</text>
</comment>
<dbReference type="InterPro" id="IPR038375">
    <property type="entry name" value="NDUFAF7_sf"/>
</dbReference>
<dbReference type="AlphaFoldDB" id="A0A8E2JKR9"/>
<sequence length="508" mass="55121">MRGNPRSIVRAISCSHPRPIARPALCGVRWSTTDSRQWSTPLAKSLSEAISTTGPVSVAAYMRQCLTSPDGGYYTSRTNGHDQFGQKGDFVTSPEISQIFGELVGVWVVAEWMAQGKIGSGVQIMEVGPGRGTLMDDMLRTIRNFKSMAASIEAIYMIETSTSLREAQKKLLCGDALMEEIDIGFQSTCKYLDQTKIIWCEDIRFLPKDGTKSPFIIAHEFFDALPIHIFQSVAPTPNNMPIMTPTGPIARPRDSKPNLWRELLVSPTPPPSSTTSTPPSAPPLEFQLSLSTAPTPHSTYLPLTSPRYAALSATPNSVIEISPESLSYASDFAIRIGGSTKTPETHKPTPSGAALILDYGPSSTIPTNSLRGIRAHKPVSPFSHPGAVDLSADVDFLALAESAIAASPGVEVHGPVEQAFWLSAMGIRERAEMLLNKAKREMVAQHQENMEAEDSVAMKLKRIESGWKRLVDRGPTGMGRIYKAMAILPHVPGKEGRRPVGFGGDVTL</sequence>
<comment type="subcellular location">
    <subcellularLocation>
        <location evidence="1 7">Mitochondrion</location>
    </subcellularLocation>
</comment>
<dbReference type="GO" id="GO:0032981">
    <property type="term" value="P:mitochondrial respiratory chain complex I assembly"/>
    <property type="evidence" value="ECO:0007669"/>
    <property type="project" value="TreeGrafter"/>
</dbReference>
<feature type="coiled-coil region" evidence="8">
    <location>
        <begin position="428"/>
        <end position="455"/>
    </location>
</feature>
<evidence type="ECO:0000256" key="8">
    <source>
        <dbReference type="SAM" id="Coils"/>
    </source>
</evidence>
<evidence type="ECO:0000256" key="3">
    <source>
        <dbReference type="ARBA" id="ARBA00022603"/>
    </source>
</evidence>
<dbReference type="EC" id="2.1.1.320" evidence="7"/>
<protein>
    <recommendedName>
        <fullName evidence="7">Protein arginine methyltransferase NDUFAF7</fullName>
        <ecNumber evidence="7">2.1.1.320</ecNumber>
    </recommendedName>
</protein>
<dbReference type="Pfam" id="PF02636">
    <property type="entry name" value="Methyltransf_28"/>
    <property type="match status" value="1"/>
</dbReference>
<dbReference type="InterPro" id="IPR003788">
    <property type="entry name" value="NDUFAF7"/>
</dbReference>
<evidence type="ECO:0000256" key="2">
    <source>
        <dbReference type="ARBA" id="ARBA00005891"/>
    </source>
</evidence>
<evidence type="ECO:0000256" key="4">
    <source>
        <dbReference type="ARBA" id="ARBA00022679"/>
    </source>
</evidence>
<dbReference type="OrthoDB" id="5595109at2759"/>
<dbReference type="EMBL" id="KV744806">
    <property type="protein sequence ID" value="OCK86315.1"/>
    <property type="molecule type" value="Genomic_DNA"/>
</dbReference>
<keyword evidence="4 7" id="KW-0808">Transferase</keyword>
<keyword evidence="8" id="KW-0175">Coiled coil</keyword>
<reference evidence="9 10" key="1">
    <citation type="journal article" date="2016" name="Nat. Commun.">
        <title>Ectomycorrhizal ecology is imprinted in the genome of the dominant symbiotic fungus Cenococcum geophilum.</title>
        <authorList>
            <consortium name="DOE Joint Genome Institute"/>
            <person name="Peter M."/>
            <person name="Kohler A."/>
            <person name="Ohm R.A."/>
            <person name="Kuo A."/>
            <person name="Krutzmann J."/>
            <person name="Morin E."/>
            <person name="Arend M."/>
            <person name="Barry K.W."/>
            <person name="Binder M."/>
            <person name="Choi C."/>
            <person name="Clum A."/>
            <person name="Copeland A."/>
            <person name="Grisel N."/>
            <person name="Haridas S."/>
            <person name="Kipfer T."/>
            <person name="LaButti K."/>
            <person name="Lindquist E."/>
            <person name="Lipzen A."/>
            <person name="Maire R."/>
            <person name="Meier B."/>
            <person name="Mihaltcheva S."/>
            <person name="Molinier V."/>
            <person name="Murat C."/>
            <person name="Poggeler S."/>
            <person name="Quandt C.A."/>
            <person name="Sperisen C."/>
            <person name="Tritt A."/>
            <person name="Tisserant E."/>
            <person name="Crous P.W."/>
            <person name="Henrissat B."/>
            <person name="Nehls U."/>
            <person name="Egli S."/>
            <person name="Spatafora J.W."/>
            <person name="Grigoriev I.V."/>
            <person name="Martin F.M."/>
        </authorList>
    </citation>
    <scope>NUCLEOTIDE SEQUENCE [LARGE SCALE GENOMIC DNA]</scope>
    <source>
        <strain evidence="9 10">CBS 459.81</strain>
    </source>
</reference>
<keyword evidence="3 7" id="KW-0489">Methyltransferase</keyword>
<evidence type="ECO:0000256" key="5">
    <source>
        <dbReference type="ARBA" id="ARBA00023128"/>
    </source>
</evidence>
<keyword evidence="10" id="KW-1185">Reference proteome</keyword>
<organism evidence="9 10">
    <name type="scientific">Lepidopterella palustris CBS 459.81</name>
    <dbReference type="NCBI Taxonomy" id="1314670"/>
    <lineage>
        <taxon>Eukaryota</taxon>
        <taxon>Fungi</taxon>
        <taxon>Dikarya</taxon>
        <taxon>Ascomycota</taxon>
        <taxon>Pezizomycotina</taxon>
        <taxon>Dothideomycetes</taxon>
        <taxon>Pleosporomycetidae</taxon>
        <taxon>Mytilinidiales</taxon>
        <taxon>Argynnaceae</taxon>
        <taxon>Lepidopterella</taxon>
    </lineage>
</organism>
<proteinExistence type="inferred from homology"/>
<dbReference type="GO" id="GO:0005739">
    <property type="term" value="C:mitochondrion"/>
    <property type="evidence" value="ECO:0007669"/>
    <property type="project" value="UniProtKB-SubCell"/>
</dbReference>
<evidence type="ECO:0000256" key="1">
    <source>
        <dbReference type="ARBA" id="ARBA00004173"/>
    </source>
</evidence>
<evidence type="ECO:0000256" key="7">
    <source>
        <dbReference type="RuleBase" id="RU364114"/>
    </source>
</evidence>
<dbReference type="GO" id="GO:0032259">
    <property type="term" value="P:methylation"/>
    <property type="evidence" value="ECO:0007669"/>
    <property type="project" value="UniProtKB-KW"/>
</dbReference>
<dbReference type="FunFam" id="3.40.50.12710:FF:000004">
    <property type="entry name" value="Protein arginine methyltransferase NDUFAF7"/>
    <property type="match status" value="1"/>
</dbReference>
<comment type="similarity">
    <text evidence="2 7">Belongs to the NDUFAF7 family.</text>
</comment>
<accession>A0A8E2JKR9</accession>
<evidence type="ECO:0000313" key="10">
    <source>
        <dbReference type="Proteomes" id="UP000250266"/>
    </source>
</evidence>
<dbReference type="Gene3D" id="3.40.50.12710">
    <property type="match status" value="1"/>
</dbReference>
<dbReference type="Proteomes" id="UP000250266">
    <property type="component" value="Unassembled WGS sequence"/>
</dbReference>
<dbReference type="PANTHER" id="PTHR12049">
    <property type="entry name" value="PROTEIN ARGININE METHYLTRANSFERASE NDUFAF7, MITOCHONDRIAL"/>
    <property type="match status" value="1"/>
</dbReference>
<gene>
    <name evidence="9" type="ORF">K432DRAFT_316563</name>
</gene>
<dbReference type="PANTHER" id="PTHR12049:SF7">
    <property type="entry name" value="PROTEIN ARGININE METHYLTRANSFERASE NDUFAF7, MITOCHONDRIAL"/>
    <property type="match status" value="1"/>
</dbReference>
<evidence type="ECO:0000313" key="9">
    <source>
        <dbReference type="EMBL" id="OCK86315.1"/>
    </source>
</evidence>
<dbReference type="InterPro" id="IPR029063">
    <property type="entry name" value="SAM-dependent_MTases_sf"/>
</dbReference>
<name>A0A8E2JKR9_9PEZI</name>
<evidence type="ECO:0000256" key="6">
    <source>
        <dbReference type="ARBA" id="ARBA00048612"/>
    </source>
</evidence>
<comment type="catalytic activity">
    <reaction evidence="6 7">
        <text>L-arginyl-[protein] + 2 S-adenosyl-L-methionine = N(omega),N(omega)'-dimethyl-L-arginyl-[protein] + 2 S-adenosyl-L-homocysteine + 2 H(+)</text>
        <dbReference type="Rhea" id="RHEA:48108"/>
        <dbReference type="Rhea" id="RHEA-COMP:10532"/>
        <dbReference type="Rhea" id="RHEA-COMP:11992"/>
        <dbReference type="ChEBI" id="CHEBI:15378"/>
        <dbReference type="ChEBI" id="CHEBI:29965"/>
        <dbReference type="ChEBI" id="CHEBI:57856"/>
        <dbReference type="ChEBI" id="CHEBI:59789"/>
        <dbReference type="ChEBI" id="CHEBI:88221"/>
        <dbReference type="EC" id="2.1.1.320"/>
    </reaction>
</comment>